<dbReference type="InterPro" id="IPR036390">
    <property type="entry name" value="WH_DNA-bd_sf"/>
</dbReference>
<evidence type="ECO:0000313" key="6">
    <source>
        <dbReference type="EMBL" id="GGK87560.1"/>
    </source>
</evidence>
<reference evidence="6" key="1">
    <citation type="journal article" date="2014" name="Int. J. Syst. Evol. Microbiol.">
        <title>Complete genome sequence of Corynebacterium casei LMG S-19264T (=DSM 44701T), isolated from a smear-ripened cheese.</title>
        <authorList>
            <consortium name="US DOE Joint Genome Institute (JGI-PGF)"/>
            <person name="Walter F."/>
            <person name="Albersmeier A."/>
            <person name="Kalinowski J."/>
            <person name="Ruckert C."/>
        </authorList>
    </citation>
    <scope>NUCLEOTIDE SEQUENCE</scope>
    <source>
        <strain evidence="6">CGMCC 4.7299</strain>
    </source>
</reference>
<gene>
    <name evidence="6" type="ORF">GCM10012284_22020</name>
</gene>
<evidence type="ECO:0000256" key="3">
    <source>
        <dbReference type="ARBA" id="ARBA00023163"/>
    </source>
</evidence>
<organism evidence="6 7">
    <name type="scientific">Mangrovihabitans endophyticus</name>
    <dbReference type="NCBI Taxonomy" id="1751298"/>
    <lineage>
        <taxon>Bacteria</taxon>
        <taxon>Bacillati</taxon>
        <taxon>Actinomycetota</taxon>
        <taxon>Actinomycetes</taxon>
        <taxon>Micromonosporales</taxon>
        <taxon>Micromonosporaceae</taxon>
        <taxon>Mangrovihabitans</taxon>
    </lineage>
</organism>
<protein>
    <submittedName>
        <fullName evidence="6">Transcriptional regulator</fullName>
    </submittedName>
</protein>
<dbReference type="SMART" id="SM00418">
    <property type="entry name" value="HTH_ARSR"/>
    <property type="match status" value="1"/>
</dbReference>
<dbReference type="EMBL" id="BMMX01000006">
    <property type="protein sequence ID" value="GGK87560.1"/>
    <property type="molecule type" value="Genomic_DNA"/>
</dbReference>
<dbReference type="InterPro" id="IPR036388">
    <property type="entry name" value="WH-like_DNA-bd_sf"/>
</dbReference>
<dbReference type="Gene3D" id="1.10.10.10">
    <property type="entry name" value="Winged helix-like DNA-binding domain superfamily/Winged helix DNA-binding domain"/>
    <property type="match status" value="1"/>
</dbReference>
<feature type="domain" description="HTH arsR-type" evidence="5">
    <location>
        <begin position="275"/>
        <end position="349"/>
    </location>
</feature>
<proteinExistence type="predicted"/>
<evidence type="ECO:0000256" key="1">
    <source>
        <dbReference type="ARBA" id="ARBA00023015"/>
    </source>
</evidence>
<evidence type="ECO:0000313" key="7">
    <source>
        <dbReference type="Proteomes" id="UP000656042"/>
    </source>
</evidence>
<dbReference type="PANTHER" id="PTHR43132">
    <property type="entry name" value="ARSENICAL RESISTANCE OPERON REPRESSOR ARSR-RELATED"/>
    <property type="match status" value="1"/>
</dbReference>
<dbReference type="InterPro" id="IPR051011">
    <property type="entry name" value="Metal_resp_trans_reg"/>
</dbReference>
<name>A0A8J3BY62_9ACTN</name>
<dbReference type="SUPFAM" id="SSF46785">
    <property type="entry name" value="Winged helix' DNA-binding domain"/>
    <property type="match status" value="1"/>
</dbReference>
<accession>A0A8J3BY62</accession>
<dbReference type="Proteomes" id="UP000656042">
    <property type="component" value="Unassembled WGS sequence"/>
</dbReference>
<evidence type="ECO:0000259" key="5">
    <source>
        <dbReference type="SMART" id="SM00418"/>
    </source>
</evidence>
<keyword evidence="2" id="KW-0238">DNA-binding</keyword>
<dbReference type="InterPro" id="IPR011991">
    <property type="entry name" value="ArsR-like_HTH"/>
</dbReference>
<dbReference type="GO" id="GO:0003677">
    <property type="term" value="F:DNA binding"/>
    <property type="evidence" value="ECO:0007669"/>
    <property type="project" value="UniProtKB-KW"/>
</dbReference>
<sequence>MGTLQIHFNAEDMARTRLATRPDPLWELIASLHRLQTRRGYSSYEGWHVRVRRDLERAGLTAMVRTQLLPLVPLGGYFPDFLTPGPVDDLDEGIDLLLDTDPARIRRELGRMAQPPGTTGWLGDLAAARSRALHELGAALRAYFAVAVAPYWDEVTRTVAAERAVRGAVVLDRGLGWALEDVGPLARWKPPVLAVDGYPRDGDLHLGGRGLTLVPSYFCWRDPVTLADPELTPTLSYPAHRQRVNLMPARNGGPGRSGGDGQLDGGRGLGAPGTRLGPLIGTTRLRVLLATTHGATTGELARRVGISPATASHHATILRGAGLIDSRRQDNCVVHQLAPAGARLLEANS</sequence>
<keyword evidence="7" id="KW-1185">Reference proteome</keyword>
<dbReference type="GO" id="GO:0003700">
    <property type="term" value="F:DNA-binding transcription factor activity"/>
    <property type="evidence" value="ECO:0007669"/>
    <property type="project" value="InterPro"/>
</dbReference>
<dbReference type="CDD" id="cd00090">
    <property type="entry name" value="HTH_ARSR"/>
    <property type="match status" value="1"/>
</dbReference>
<dbReference type="Pfam" id="PF12840">
    <property type="entry name" value="HTH_20"/>
    <property type="match status" value="1"/>
</dbReference>
<dbReference type="InterPro" id="IPR001845">
    <property type="entry name" value="HTH_ArsR_DNA-bd_dom"/>
</dbReference>
<evidence type="ECO:0000256" key="4">
    <source>
        <dbReference type="SAM" id="MobiDB-lite"/>
    </source>
</evidence>
<reference evidence="6" key="2">
    <citation type="submission" date="2020-09" db="EMBL/GenBank/DDBJ databases">
        <authorList>
            <person name="Sun Q."/>
            <person name="Zhou Y."/>
        </authorList>
    </citation>
    <scope>NUCLEOTIDE SEQUENCE</scope>
    <source>
        <strain evidence="6">CGMCC 4.7299</strain>
    </source>
</reference>
<evidence type="ECO:0000256" key="2">
    <source>
        <dbReference type="ARBA" id="ARBA00023125"/>
    </source>
</evidence>
<comment type="caution">
    <text evidence="6">The sequence shown here is derived from an EMBL/GenBank/DDBJ whole genome shotgun (WGS) entry which is preliminary data.</text>
</comment>
<feature type="region of interest" description="Disordered" evidence="4">
    <location>
        <begin position="247"/>
        <end position="275"/>
    </location>
</feature>
<keyword evidence="1" id="KW-0805">Transcription regulation</keyword>
<dbReference type="AlphaFoldDB" id="A0A8J3BY62"/>
<keyword evidence="3" id="KW-0804">Transcription</keyword>
<feature type="compositionally biased region" description="Gly residues" evidence="4">
    <location>
        <begin position="252"/>
        <end position="271"/>
    </location>
</feature>
<dbReference type="PANTHER" id="PTHR43132:SF8">
    <property type="entry name" value="HTH-TYPE TRANSCRIPTIONAL REGULATOR KMTR"/>
    <property type="match status" value="1"/>
</dbReference>